<evidence type="ECO:0008006" key="4">
    <source>
        <dbReference type="Google" id="ProtNLM"/>
    </source>
</evidence>
<feature type="chain" id="PRO_5012353585" description="MxaA protein" evidence="1">
    <location>
        <begin position="18"/>
        <end position="290"/>
    </location>
</feature>
<dbReference type="EMBL" id="FZOA01000008">
    <property type="protein sequence ID" value="SNR96478.1"/>
    <property type="molecule type" value="Genomic_DNA"/>
</dbReference>
<accession>A0A239ANA7</accession>
<keyword evidence="3" id="KW-1185">Reference proteome</keyword>
<reference evidence="3" key="1">
    <citation type="submission" date="2017-06" db="EMBL/GenBank/DDBJ databases">
        <authorList>
            <person name="Varghese N."/>
            <person name="Submissions S."/>
        </authorList>
    </citation>
    <scope>NUCLEOTIDE SEQUENCE [LARGE SCALE GENOMIC DNA]</scope>
    <source>
        <strain evidence="3">Ca-68</strain>
    </source>
</reference>
<feature type="signal peptide" evidence="1">
    <location>
        <begin position="1"/>
        <end position="17"/>
    </location>
</feature>
<gene>
    <name evidence="2" type="ORF">SAMN05192560_1994</name>
</gene>
<dbReference type="RefSeq" id="WP_089376078.1">
    <property type="nucleotide sequence ID" value="NZ_FZOA01000008.1"/>
</dbReference>
<proteinExistence type="predicted"/>
<organism evidence="2 3">
    <name type="scientific">Methylobacillus rhizosphaerae</name>
    <dbReference type="NCBI Taxonomy" id="551994"/>
    <lineage>
        <taxon>Bacteria</taxon>
        <taxon>Pseudomonadati</taxon>
        <taxon>Pseudomonadota</taxon>
        <taxon>Betaproteobacteria</taxon>
        <taxon>Nitrosomonadales</taxon>
        <taxon>Methylophilaceae</taxon>
        <taxon>Methylobacillus</taxon>
    </lineage>
</organism>
<evidence type="ECO:0000313" key="2">
    <source>
        <dbReference type="EMBL" id="SNR96478.1"/>
    </source>
</evidence>
<sequence length="290" mass="32695">MRRLLLLLLFLALPVVAAEKSINATSFVRDVGYRVGDVVQQRVEIITPAGFELDEGSLPKRRGAGAHIELRDVTHHTEKVDKGIKHVLIFDWQVFRTLRDVRTIPLRDLELSFRQGEEVLVARLQAAEILMAPMLPTMLTPEQAAPREAVAPAAQPLQPILEQLGAAVFALLIAVLYFAWRFDLLPFSAKHASPFRQAVREIRRVRKQQDALPTSVRILSRAFNEYAQSAVTQEGVQAFLARHPELQTLRTDIEQFFSATQQMFFAGKPNMISQAEVEKLARKLSLTETP</sequence>
<dbReference type="OrthoDB" id="8533701at2"/>
<protein>
    <recommendedName>
        <fullName evidence="4">MxaA protein</fullName>
    </recommendedName>
</protein>
<evidence type="ECO:0000313" key="3">
    <source>
        <dbReference type="Proteomes" id="UP000198305"/>
    </source>
</evidence>
<evidence type="ECO:0000256" key="1">
    <source>
        <dbReference type="SAM" id="SignalP"/>
    </source>
</evidence>
<dbReference type="Proteomes" id="UP000198305">
    <property type="component" value="Unassembled WGS sequence"/>
</dbReference>
<keyword evidence="1" id="KW-0732">Signal</keyword>
<dbReference type="AlphaFoldDB" id="A0A239ANA7"/>
<name>A0A239ANA7_9PROT</name>